<gene>
    <name evidence="1" type="ORF">I6G80_16955</name>
</gene>
<sequence length="47" mass="5661">MWIFQFGPAEWIWRSLACGKRQLLPKLAIETMRLCNMVKRCMKNLTF</sequence>
<dbReference type="Proteomes" id="UP000595038">
    <property type="component" value="Chromosome"/>
</dbReference>
<protein>
    <submittedName>
        <fullName evidence="1">Uncharacterized protein</fullName>
    </submittedName>
</protein>
<evidence type="ECO:0000313" key="2">
    <source>
        <dbReference type="Proteomes" id="UP000595038"/>
    </source>
</evidence>
<name>A0AB37H0M9_BACLI</name>
<proteinExistence type="predicted"/>
<organism evidence="1 2">
    <name type="scientific">Bacillus licheniformis</name>
    <dbReference type="NCBI Taxonomy" id="1402"/>
    <lineage>
        <taxon>Bacteria</taxon>
        <taxon>Bacillati</taxon>
        <taxon>Bacillota</taxon>
        <taxon>Bacilli</taxon>
        <taxon>Bacillales</taxon>
        <taxon>Bacillaceae</taxon>
        <taxon>Bacillus</taxon>
    </lineage>
</organism>
<dbReference type="AlphaFoldDB" id="A0AB37H0M9"/>
<dbReference type="EMBL" id="CP065647">
    <property type="protein sequence ID" value="QPR75057.1"/>
    <property type="molecule type" value="Genomic_DNA"/>
</dbReference>
<evidence type="ECO:0000313" key="1">
    <source>
        <dbReference type="EMBL" id="QPR75057.1"/>
    </source>
</evidence>
<accession>A0AB37H0M9</accession>
<reference evidence="1 2" key="1">
    <citation type="submission" date="2020-12" db="EMBL/GenBank/DDBJ databases">
        <title>FDA dAtabase for Regulatory Grade micrObial Sequences (FDA-ARGOS): Supporting development and validation of Infectious Disease Dx tests.</title>
        <authorList>
            <person name="Nelson B."/>
            <person name="Plummer A."/>
            <person name="Tallon L."/>
            <person name="Sadzewicz L."/>
            <person name="Zhao X."/>
            <person name="Boylan J."/>
            <person name="Ott S."/>
            <person name="Bowen H."/>
            <person name="Vavikolanu K."/>
            <person name="Mehta A."/>
            <person name="Aluvathingal J."/>
            <person name="Nadendla S."/>
            <person name="Myers T."/>
            <person name="Yan Y."/>
            <person name="Sichtig H."/>
        </authorList>
    </citation>
    <scope>NUCLEOTIDE SEQUENCE [LARGE SCALE GENOMIC DNA]</scope>
    <source>
        <strain evidence="1 2">FDAARGOS_923</strain>
    </source>
</reference>
<dbReference type="RefSeq" id="WP_080508522.1">
    <property type="nucleotide sequence ID" value="NZ_CP025226.1"/>
</dbReference>